<dbReference type="PRINTS" id="PR00420">
    <property type="entry name" value="RNGMNOXGNASE"/>
</dbReference>
<dbReference type="Pfam" id="PF01266">
    <property type="entry name" value="DAO"/>
    <property type="match status" value="1"/>
</dbReference>
<organism evidence="6 7">
    <name type="scientific">Mycobacterium xenopi</name>
    <dbReference type="NCBI Taxonomy" id="1789"/>
    <lineage>
        <taxon>Bacteria</taxon>
        <taxon>Bacillati</taxon>
        <taxon>Actinomycetota</taxon>
        <taxon>Actinomycetes</taxon>
        <taxon>Mycobacteriales</taxon>
        <taxon>Mycobacteriaceae</taxon>
        <taxon>Mycobacterium</taxon>
    </lineage>
</organism>
<comment type="cofactor">
    <cofactor evidence="1">
        <name>FAD</name>
        <dbReference type="ChEBI" id="CHEBI:57692"/>
    </cofactor>
</comment>
<sequence length="365" mass="37831">MGSTDVGVIGAGIVGLATAYALVERGVSVSVYERGVPGQGQSGGESRIFRHVHDDPRLVALAKRSRSIWEEWAQRFGTEMVSGDGVVAMGPSAEQRLSVVENVGDIPVRRIGADELHDRLPILADVDAVAVLDERGGSIRTTTAIAALTAALADRLVADEVLAVRSTPVGTLEVRAGGAAAEHDSVIVCAGRGTAGLARGMGLALPVRQGAHVRLTYDVRGKPPSTLACLLYSGGIVGETVAYAAAVQGNRRYAVGLSDHVDAPDGGTLDPAALAQLAERTTAYVERVLPGLDPKPVDVRHCWVTELPWGSNGLAVWTLDNAFFVAGHNLFKHAPALGHALAAAATGDGLAKELRPSTQLGGTSS</sequence>
<gene>
    <name evidence="6" type="ORF">MYXE_24330</name>
</gene>
<name>A0AAD1M126_MYCXE</name>
<dbReference type="Proteomes" id="UP000464624">
    <property type="component" value="Chromosome"/>
</dbReference>
<dbReference type="InterPro" id="IPR006076">
    <property type="entry name" value="FAD-dep_OxRdtase"/>
</dbReference>
<reference evidence="6 7" key="1">
    <citation type="submission" date="2019-12" db="EMBL/GenBank/DDBJ databases">
        <title>Complete genome sequence of Mycolicibacterium xenopi str. JCM15661T.</title>
        <authorList>
            <person name="Yoshida M."/>
            <person name="Fukano H."/>
            <person name="Asakura T."/>
            <person name="Hoshino Y."/>
        </authorList>
    </citation>
    <scope>NUCLEOTIDE SEQUENCE [LARGE SCALE GENOMIC DNA]</scope>
    <source>
        <strain evidence="6 7">JCM 15661T</strain>
    </source>
</reference>
<accession>A0AAD1M126</accession>
<dbReference type="Gene3D" id="3.50.50.60">
    <property type="entry name" value="FAD/NAD(P)-binding domain"/>
    <property type="match status" value="1"/>
</dbReference>
<keyword evidence="2" id="KW-0285">Flavoprotein</keyword>
<feature type="domain" description="FAD dependent oxidoreductase" evidence="5">
    <location>
        <begin position="5"/>
        <end position="343"/>
    </location>
</feature>
<protein>
    <recommendedName>
        <fullName evidence="5">FAD dependent oxidoreductase domain-containing protein</fullName>
    </recommendedName>
</protein>
<dbReference type="GO" id="GO:0050660">
    <property type="term" value="F:flavin adenine dinucleotide binding"/>
    <property type="evidence" value="ECO:0007669"/>
    <property type="project" value="InterPro"/>
</dbReference>
<dbReference type="PANTHER" id="PTHR10961">
    <property type="entry name" value="PEROXISOMAL SARCOSINE OXIDASE"/>
    <property type="match status" value="1"/>
</dbReference>
<dbReference type="EMBL" id="AP022314">
    <property type="protein sequence ID" value="BBU22643.1"/>
    <property type="molecule type" value="Genomic_DNA"/>
</dbReference>
<evidence type="ECO:0000256" key="4">
    <source>
        <dbReference type="ARBA" id="ARBA00023002"/>
    </source>
</evidence>
<evidence type="ECO:0000256" key="1">
    <source>
        <dbReference type="ARBA" id="ARBA00001974"/>
    </source>
</evidence>
<dbReference type="AlphaFoldDB" id="A0AAD1M126"/>
<evidence type="ECO:0000256" key="3">
    <source>
        <dbReference type="ARBA" id="ARBA00022827"/>
    </source>
</evidence>
<keyword evidence="3" id="KW-0274">FAD</keyword>
<dbReference type="RefSeq" id="WP_085194348.1">
    <property type="nucleotide sequence ID" value="NZ_AP022314.1"/>
</dbReference>
<dbReference type="InterPro" id="IPR045170">
    <property type="entry name" value="MTOX"/>
</dbReference>
<dbReference type="GO" id="GO:0008115">
    <property type="term" value="F:sarcosine oxidase activity"/>
    <property type="evidence" value="ECO:0007669"/>
    <property type="project" value="TreeGrafter"/>
</dbReference>
<dbReference type="SUPFAM" id="SSF51905">
    <property type="entry name" value="FAD/NAD(P)-binding domain"/>
    <property type="match status" value="1"/>
</dbReference>
<proteinExistence type="predicted"/>
<evidence type="ECO:0000259" key="5">
    <source>
        <dbReference type="Pfam" id="PF01266"/>
    </source>
</evidence>
<evidence type="ECO:0000313" key="6">
    <source>
        <dbReference type="EMBL" id="BBU22643.1"/>
    </source>
</evidence>
<evidence type="ECO:0000256" key="2">
    <source>
        <dbReference type="ARBA" id="ARBA00022630"/>
    </source>
</evidence>
<dbReference type="KEGG" id="mxe:MYXE_24330"/>
<dbReference type="InterPro" id="IPR036188">
    <property type="entry name" value="FAD/NAD-bd_sf"/>
</dbReference>
<keyword evidence="4" id="KW-0560">Oxidoreductase</keyword>
<evidence type="ECO:0000313" key="7">
    <source>
        <dbReference type="Proteomes" id="UP000464624"/>
    </source>
</evidence>
<dbReference type="PANTHER" id="PTHR10961:SF46">
    <property type="entry name" value="PEROXISOMAL SARCOSINE OXIDASE"/>
    <property type="match status" value="1"/>
</dbReference>
<dbReference type="Gene3D" id="3.30.9.10">
    <property type="entry name" value="D-Amino Acid Oxidase, subunit A, domain 2"/>
    <property type="match status" value="1"/>
</dbReference>